<dbReference type="Proteomes" id="UP000192578">
    <property type="component" value="Unassembled WGS sequence"/>
</dbReference>
<evidence type="ECO:0000313" key="3">
    <source>
        <dbReference type="Proteomes" id="UP000192578"/>
    </source>
</evidence>
<sequence>MTYEEMLHLSETICNKGQTRLKRLLHILQRMEPHYADQPEKIEFDLTLQAHKLRALVQLMYQRA</sequence>
<dbReference type="InterPro" id="IPR027353">
    <property type="entry name" value="NET_dom"/>
</dbReference>
<feature type="domain" description="NET" evidence="1">
    <location>
        <begin position="1"/>
        <end position="58"/>
    </location>
</feature>
<evidence type="ECO:0000259" key="1">
    <source>
        <dbReference type="Pfam" id="PF17035"/>
    </source>
</evidence>
<dbReference type="Gene3D" id="1.20.1270.220">
    <property type="match status" value="1"/>
</dbReference>
<dbReference type="InterPro" id="IPR038336">
    <property type="entry name" value="NET_sf"/>
</dbReference>
<reference evidence="3" key="1">
    <citation type="submission" date="2017-01" db="EMBL/GenBank/DDBJ databases">
        <title>Comparative genomics of anhydrobiosis in the tardigrade Hypsibius dujardini.</title>
        <authorList>
            <person name="Yoshida Y."/>
            <person name="Koutsovoulos G."/>
            <person name="Laetsch D."/>
            <person name="Stevens L."/>
            <person name="Kumar S."/>
            <person name="Horikawa D."/>
            <person name="Ishino K."/>
            <person name="Komine S."/>
            <person name="Tomita M."/>
            <person name="Blaxter M."/>
            <person name="Arakawa K."/>
        </authorList>
    </citation>
    <scope>NUCLEOTIDE SEQUENCE [LARGE SCALE GENOMIC DNA]</scope>
    <source>
        <strain evidence="3">Z151</strain>
    </source>
</reference>
<dbReference type="AlphaFoldDB" id="A0A1W0X635"/>
<keyword evidence="3" id="KW-1185">Reference proteome</keyword>
<evidence type="ECO:0000313" key="2">
    <source>
        <dbReference type="EMBL" id="OQV23067.1"/>
    </source>
</evidence>
<dbReference type="Pfam" id="PF17035">
    <property type="entry name" value="BET"/>
    <property type="match status" value="1"/>
</dbReference>
<proteinExistence type="predicted"/>
<comment type="caution">
    <text evidence="2">The sequence shown here is derived from an EMBL/GenBank/DDBJ whole genome shotgun (WGS) entry which is preliminary data.</text>
</comment>
<name>A0A1W0X635_HYPEX</name>
<protein>
    <recommendedName>
        <fullName evidence="1">NET domain-containing protein</fullName>
    </recommendedName>
</protein>
<feature type="non-terminal residue" evidence="2">
    <location>
        <position position="64"/>
    </location>
</feature>
<organism evidence="2 3">
    <name type="scientific">Hypsibius exemplaris</name>
    <name type="common">Freshwater tardigrade</name>
    <dbReference type="NCBI Taxonomy" id="2072580"/>
    <lineage>
        <taxon>Eukaryota</taxon>
        <taxon>Metazoa</taxon>
        <taxon>Ecdysozoa</taxon>
        <taxon>Tardigrada</taxon>
        <taxon>Eutardigrada</taxon>
        <taxon>Parachela</taxon>
        <taxon>Hypsibioidea</taxon>
        <taxon>Hypsibiidae</taxon>
        <taxon>Hypsibius</taxon>
    </lineage>
</organism>
<dbReference type="EMBL" id="MTYJ01000014">
    <property type="protein sequence ID" value="OQV23067.1"/>
    <property type="molecule type" value="Genomic_DNA"/>
</dbReference>
<gene>
    <name evidence="2" type="ORF">BV898_03114</name>
</gene>
<accession>A0A1W0X635</accession>